<reference evidence="2 3" key="1">
    <citation type="submission" date="2017-02" db="EMBL/GenBank/DDBJ databases">
        <authorList>
            <person name="Peterson S.W."/>
        </authorList>
    </citation>
    <scope>NUCLEOTIDE SEQUENCE [LARGE SCALE GENOMIC DNA]</scope>
    <source>
        <strain evidence="2 3">CIP104813</strain>
    </source>
</reference>
<protein>
    <submittedName>
        <fullName evidence="2">Transcriptional regulator, TetR family</fullName>
    </submittedName>
</protein>
<feature type="domain" description="Transcriptional regulator SbtR-like C-terminal" evidence="1">
    <location>
        <begin position="43"/>
        <end position="142"/>
    </location>
</feature>
<dbReference type="Gene3D" id="1.10.357.10">
    <property type="entry name" value="Tetracycline Repressor, domain 2"/>
    <property type="match status" value="1"/>
</dbReference>
<organism evidence="2 3">
    <name type="scientific">Brachybacterium nesterenkovii</name>
    <dbReference type="NCBI Taxonomy" id="47847"/>
    <lineage>
        <taxon>Bacteria</taxon>
        <taxon>Bacillati</taxon>
        <taxon>Actinomycetota</taxon>
        <taxon>Actinomycetes</taxon>
        <taxon>Micrococcales</taxon>
        <taxon>Dermabacteraceae</taxon>
        <taxon>Brachybacterium</taxon>
    </lineage>
</organism>
<sequence length="148" mass="15861">MGGGTVYRHFPTKDALVSALFAAELDAEIARSRSAAQSDDAWAALLGYLDETLRRQAANRGLRALLCPSGSAFPSVQECRAVVDPHLEILIDRARSQGALRADATARDITLLQVALVGIMDATPGDPDAYRRHLAVHLDGLRKRGAGE</sequence>
<dbReference type="InterPro" id="IPR049445">
    <property type="entry name" value="TetR_SbtR-like_C"/>
</dbReference>
<evidence type="ECO:0000313" key="3">
    <source>
        <dbReference type="Proteomes" id="UP000195981"/>
    </source>
</evidence>
<dbReference type="RefSeq" id="WP_087102835.1">
    <property type="nucleotide sequence ID" value="NZ_FWFG01000035.1"/>
</dbReference>
<evidence type="ECO:0000259" key="1">
    <source>
        <dbReference type="Pfam" id="PF21597"/>
    </source>
</evidence>
<gene>
    <name evidence="2" type="ORF">FM110_03885</name>
</gene>
<dbReference type="EMBL" id="FWFG01000035">
    <property type="protein sequence ID" value="SLM89618.1"/>
    <property type="molecule type" value="Genomic_DNA"/>
</dbReference>
<dbReference type="SUPFAM" id="SSF48498">
    <property type="entry name" value="Tetracyclin repressor-like, C-terminal domain"/>
    <property type="match status" value="1"/>
</dbReference>
<keyword evidence="3" id="KW-1185">Reference proteome</keyword>
<proteinExistence type="predicted"/>
<dbReference type="InterPro" id="IPR036271">
    <property type="entry name" value="Tet_transcr_reg_TetR-rel_C_sf"/>
</dbReference>
<accession>A0A1X6WVW3</accession>
<dbReference type="Proteomes" id="UP000195981">
    <property type="component" value="Unassembled WGS sequence"/>
</dbReference>
<dbReference type="OrthoDB" id="5242390at2"/>
<dbReference type="AlphaFoldDB" id="A0A1X6WVW3"/>
<dbReference type="Pfam" id="PF21597">
    <property type="entry name" value="TetR_C_43"/>
    <property type="match status" value="1"/>
</dbReference>
<name>A0A1X6WVW3_9MICO</name>
<evidence type="ECO:0000313" key="2">
    <source>
        <dbReference type="EMBL" id="SLM89618.1"/>
    </source>
</evidence>